<name>A0ABR6ZLA0_9BURK</name>
<dbReference type="Proteomes" id="UP000650424">
    <property type="component" value="Unassembled WGS sequence"/>
</dbReference>
<dbReference type="InterPro" id="IPR029058">
    <property type="entry name" value="AB_hydrolase_fold"/>
</dbReference>
<organism evidence="2 3">
    <name type="scientific">Undibacterium hunanense</name>
    <dbReference type="NCBI Taxonomy" id="2762292"/>
    <lineage>
        <taxon>Bacteria</taxon>
        <taxon>Pseudomonadati</taxon>
        <taxon>Pseudomonadota</taxon>
        <taxon>Betaproteobacteria</taxon>
        <taxon>Burkholderiales</taxon>
        <taxon>Oxalobacteraceae</taxon>
        <taxon>Undibacterium</taxon>
    </lineage>
</organism>
<evidence type="ECO:0000313" key="2">
    <source>
        <dbReference type="EMBL" id="MBC3916677.1"/>
    </source>
</evidence>
<dbReference type="RefSeq" id="WP_186945925.1">
    <property type="nucleotide sequence ID" value="NZ_JACOGF010000002.1"/>
</dbReference>
<accession>A0ABR6ZLA0</accession>
<dbReference type="InterPro" id="IPR038765">
    <property type="entry name" value="Papain-like_cys_pep_sf"/>
</dbReference>
<reference evidence="2 3" key="1">
    <citation type="submission" date="2020-08" db="EMBL/GenBank/DDBJ databases">
        <title>Novel species isolated from subtropical streams in China.</title>
        <authorList>
            <person name="Lu H."/>
        </authorList>
    </citation>
    <scope>NUCLEOTIDE SEQUENCE [LARGE SCALE GENOMIC DNA]</scope>
    <source>
        <strain evidence="2 3">CY18W</strain>
    </source>
</reference>
<dbReference type="Pfam" id="PF00112">
    <property type="entry name" value="Peptidase_C1"/>
    <property type="match status" value="1"/>
</dbReference>
<evidence type="ECO:0000259" key="1">
    <source>
        <dbReference type="Pfam" id="PF00112"/>
    </source>
</evidence>
<dbReference type="InterPro" id="IPR000668">
    <property type="entry name" value="Peptidase_C1A_C"/>
</dbReference>
<dbReference type="EMBL" id="JACOGF010000002">
    <property type="protein sequence ID" value="MBC3916677.1"/>
    <property type="molecule type" value="Genomic_DNA"/>
</dbReference>
<dbReference type="Gene3D" id="3.90.70.10">
    <property type="entry name" value="Cysteine proteinases"/>
    <property type="match status" value="1"/>
</dbReference>
<gene>
    <name evidence="2" type="ORF">H8L32_04190</name>
</gene>
<dbReference type="SUPFAM" id="SSF53474">
    <property type="entry name" value="alpha/beta-Hydrolases"/>
    <property type="match status" value="1"/>
</dbReference>
<dbReference type="SUPFAM" id="SSF54001">
    <property type="entry name" value="Cysteine proteinases"/>
    <property type="match status" value="1"/>
</dbReference>
<protein>
    <submittedName>
        <fullName evidence="2">C1 family peptidase</fullName>
    </submittedName>
</protein>
<sequence>MSTSQFQFNTTTLSLDARPDRLDIRDRLYAPRISNLPPCYPSATTLSTVFPEYVKAGMVLNQGNDGACTGFGLAAIINYLFWLRDPESPQCSPRMLYHLAKFYDEWAGEDYTGSSCRGALKGWHKHGVCRRDLWPYTVNKNDRAPAFEAPREGWAQEALQRPLGVYYRIDKSSVTDMQAALLEIGAIYVSGRVHAGWALEQDNMANAAASFAQLPVIPFSSDNGPTSGHAYAILGYTGQGFIVQNSWGKDWGHQGFAILTYDDWITYGGDAWAISLGVAIERPAIRHDWQSSNPRAAKLTALPALPAYRASGSAVRPQALPASSKAGPPSLSVDQAYGLTLVLGNDGGLIQRLLGAADAVAAAEQVVLQAPQAWLANLGSNKKLKLVLYAQAGMDSEEASLLRSAALAPYFLANGIYPLFISWKTGLCPALNDLLQDKMQEHAPAINKAAQEALDRTLEAACESSGAKGLWVQMKMNAAQAAEDGDPPRGLYVLAKYLQELRHAIGQDRLEIHLIGHSAGAILHGHLLGLLEQRKLAVKTCSLYAPACSIAFADSTYRPAIRSGLLPRQSFHIHLLSDTRELDDNVGGIYQKSMLYLIARAFESQHKTPLLGMAASFDAASFADKNQQNGQWNHASMRSLQSWNQFYWARKIPSGFAATGAGLNKTQASTLHIIHDKYMHDGRHSMPSGHGNFDHDVAVLTQTLTRIAGISNPDRLAVPVSDIG</sequence>
<dbReference type="CDD" id="cd02619">
    <property type="entry name" value="Peptidase_C1"/>
    <property type="match status" value="1"/>
</dbReference>
<evidence type="ECO:0000313" key="3">
    <source>
        <dbReference type="Proteomes" id="UP000650424"/>
    </source>
</evidence>
<keyword evidence="3" id="KW-1185">Reference proteome</keyword>
<feature type="domain" description="Peptidase C1A papain C-terminal" evidence="1">
    <location>
        <begin position="58"/>
        <end position="259"/>
    </location>
</feature>
<proteinExistence type="predicted"/>
<comment type="caution">
    <text evidence="2">The sequence shown here is derived from an EMBL/GenBank/DDBJ whole genome shotgun (WGS) entry which is preliminary data.</text>
</comment>